<dbReference type="AlphaFoldDB" id="A0AA37LB13"/>
<comment type="caution">
    <text evidence="2">The sequence shown here is derived from an EMBL/GenBank/DDBJ whole genome shotgun (WGS) entry which is preliminary data.</text>
</comment>
<gene>
    <name evidence="2" type="ORF">ColSpa_03204</name>
</gene>
<evidence type="ECO:0000313" key="2">
    <source>
        <dbReference type="EMBL" id="GKT43023.1"/>
    </source>
</evidence>
<evidence type="ECO:0000256" key="1">
    <source>
        <dbReference type="SAM" id="MobiDB-lite"/>
    </source>
</evidence>
<evidence type="ECO:0000313" key="3">
    <source>
        <dbReference type="Proteomes" id="UP001055115"/>
    </source>
</evidence>
<sequence length="92" mass="10468">MGQKRHAEFSAGDHNVSVWKSEGKLLGAILRSKSRKSRRCKSQHSWSRKRSKSCVKEPRKLKDYEAQKNNLQVLELSVVEVGGSMLLTRGPF</sequence>
<keyword evidence="3" id="KW-1185">Reference proteome</keyword>
<dbReference type="GeneID" id="73324006"/>
<name>A0AA37LB13_9PEZI</name>
<protein>
    <submittedName>
        <fullName evidence="2">Uncharacterized protein</fullName>
    </submittedName>
</protein>
<reference evidence="2 3" key="1">
    <citation type="submission" date="2022-03" db="EMBL/GenBank/DDBJ databases">
        <title>Genome data of Colletotrichum spp.</title>
        <authorList>
            <person name="Utami Y.D."/>
            <person name="Hiruma K."/>
        </authorList>
    </citation>
    <scope>NUCLEOTIDE SEQUENCE [LARGE SCALE GENOMIC DNA]</scope>
    <source>
        <strain evidence="2 3">MAFF 239500</strain>
    </source>
</reference>
<dbReference type="EMBL" id="BQXU01000006">
    <property type="protein sequence ID" value="GKT43023.1"/>
    <property type="molecule type" value="Genomic_DNA"/>
</dbReference>
<feature type="region of interest" description="Disordered" evidence="1">
    <location>
        <begin position="33"/>
        <end position="52"/>
    </location>
</feature>
<accession>A0AA37LB13</accession>
<proteinExistence type="predicted"/>
<organism evidence="2 3">
    <name type="scientific">Colletotrichum spaethianum</name>
    <dbReference type="NCBI Taxonomy" id="700344"/>
    <lineage>
        <taxon>Eukaryota</taxon>
        <taxon>Fungi</taxon>
        <taxon>Dikarya</taxon>
        <taxon>Ascomycota</taxon>
        <taxon>Pezizomycotina</taxon>
        <taxon>Sordariomycetes</taxon>
        <taxon>Hypocreomycetidae</taxon>
        <taxon>Glomerellales</taxon>
        <taxon>Glomerellaceae</taxon>
        <taxon>Colletotrichum</taxon>
        <taxon>Colletotrichum spaethianum species complex</taxon>
    </lineage>
</organism>
<dbReference type="RefSeq" id="XP_049125373.1">
    <property type="nucleotide sequence ID" value="XM_049269416.1"/>
</dbReference>
<dbReference type="Proteomes" id="UP001055115">
    <property type="component" value="Unassembled WGS sequence"/>
</dbReference>